<protein>
    <recommendedName>
        <fullName evidence="3">Gas vesicle protein GvpU</fullName>
    </recommendedName>
</protein>
<organism evidence="1 2">
    <name type="scientific">Metabacillus fastidiosus</name>
    <dbReference type="NCBI Taxonomy" id="1458"/>
    <lineage>
        <taxon>Bacteria</taxon>
        <taxon>Bacillati</taxon>
        <taxon>Bacillota</taxon>
        <taxon>Bacilli</taxon>
        <taxon>Bacillales</taxon>
        <taxon>Bacillaceae</taxon>
        <taxon>Metabacillus</taxon>
    </lineage>
</organism>
<reference evidence="1 2" key="1">
    <citation type="submission" date="2023-03" db="EMBL/GenBank/DDBJ databases">
        <title>Bacillus Genome Sequencing.</title>
        <authorList>
            <person name="Dunlap C."/>
        </authorList>
    </citation>
    <scope>NUCLEOTIDE SEQUENCE [LARGE SCALE GENOMIC DNA]</scope>
    <source>
        <strain evidence="1 2">NRS-1717</strain>
    </source>
</reference>
<dbReference type="RefSeq" id="WP_066233279.1">
    <property type="nucleotide sequence ID" value="NZ_JARTFQ010000008.1"/>
</dbReference>
<proteinExistence type="predicted"/>
<dbReference type="Proteomes" id="UP001342826">
    <property type="component" value="Unassembled WGS sequence"/>
</dbReference>
<evidence type="ECO:0008006" key="3">
    <source>
        <dbReference type="Google" id="ProtNLM"/>
    </source>
</evidence>
<dbReference type="EMBL" id="JARTFS010000003">
    <property type="protein sequence ID" value="MED4400414.1"/>
    <property type="molecule type" value="Genomic_DNA"/>
</dbReference>
<evidence type="ECO:0000313" key="2">
    <source>
        <dbReference type="Proteomes" id="UP001342826"/>
    </source>
</evidence>
<dbReference type="GeneID" id="301142423"/>
<keyword evidence="2" id="KW-1185">Reference proteome</keyword>
<evidence type="ECO:0000313" key="1">
    <source>
        <dbReference type="EMBL" id="MED4400414.1"/>
    </source>
</evidence>
<sequence>MKEIQQIDDGVLIKLLSLINEDELGIEIEVTLTVSGTHISGIIINPITYFDGALQSIQHIKDPTLQRILTNQFEKLKEEYIKEKEDSEDEEFSPNFIHLKDAVFHTAAGQILHQNCPIWWRGKISSIDGFSLGCHI</sequence>
<comment type="caution">
    <text evidence="1">The sequence shown here is derived from an EMBL/GenBank/DDBJ whole genome shotgun (WGS) entry which is preliminary data.</text>
</comment>
<accession>A0ABU6NTE8</accession>
<name>A0ABU6NTE8_9BACI</name>
<gene>
    <name evidence="1" type="ORF">P9271_03530</name>
</gene>